<dbReference type="WBParaSite" id="ES5_v2.g10116.t1">
    <property type="protein sequence ID" value="ES5_v2.g10116.t1"/>
    <property type="gene ID" value="ES5_v2.g10116"/>
</dbReference>
<sequence>MVQRITYRRRLCYNTSSNKVRVVKTPGGKNVFLYRKKQGNVPKCGDTGRPLQGITPARPHQRTRIPHSKLTVSRTYGGTLSHGAVRERIIRAFLVEEQKIANKILKQKN</sequence>
<dbReference type="Proteomes" id="UP000887579">
    <property type="component" value="Unplaced"/>
</dbReference>
<evidence type="ECO:0000313" key="2">
    <source>
        <dbReference type="WBParaSite" id="ES5_v2.g10116.t1"/>
    </source>
</evidence>
<organism evidence="1 2">
    <name type="scientific">Panagrolaimus sp. ES5</name>
    <dbReference type="NCBI Taxonomy" id="591445"/>
    <lineage>
        <taxon>Eukaryota</taxon>
        <taxon>Metazoa</taxon>
        <taxon>Ecdysozoa</taxon>
        <taxon>Nematoda</taxon>
        <taxon>Chromadorea</taxon>
        <taxon>Rhabditida</taxon>
        <taxon>Tylenchina</taxon>
        <taxon>Panagrolaimomorpha</taxon>
        <taxon>Panagrolaimoidea</taxon>
        <taxon>Panagrolaimidae</taxon>
        <taxon>Panagrolaimus</taxon>
    </lineage>
</organism>
<proteinExistence type="predicted"/>
<accession>A0AC34EZE7</accession>
<protein>
    <submittedName>
        <fullName evidence="2">Large ribosomal subunit protein eL34</fullName>
    </submittedName>
</protein>
<evidence type="ECO:0000313" key="1">
    <source>
        <dbReference type="Proteomes" id="UP000887579"/>
    </source>
</evidence>
<reference evidence="2" key="1">
    <citation type="submission" date="2022-11" db="UniProtKB">
        <authorList>
            <consortium name="WormBaseParasite"/>
        </authorList>
    </citation>
    <scope>IDENTIFICATION</scope>
</reference>
<name>A0AC34EZE7_9BILA</name>